<gene>
    <name evidence="9" type="ORF">AA20_04265</name>
</gene>
<evidence type="ECO:0000256" key="6">
    <source>
        <dbReference type="ARBA" id="ARBA00022989"/>
    </source>
</evidence>
<feature type="transmembrane region" description="Helical" evidence="8">
    <location>
        <begin position="135"/>
        <end position="159"/>
    </location>
</feature>
<comment type="similarity">
    <text evidence="2 8">Belongs to the 4-toluene sulfonate uptake permease (TSUP) (TC 2.A.102) family.</text>
</comment>
<comment type="subcellular location">
    <subcellularLocation>
        <location evidence="1 8">Cell membrane</location>
        <topology evidence="1 8">Multi-pass membrane protein</topology>
    </subcellularLocation>
</comment>
<keyword evidence="7 8" id="KW-0472">Membrane</keyword>
<organism evidence="9 10">
    <name type="scientific">Aliarcobacter butzleri L348</name>
    <dbReference type="NCBI Taxonomy" id="1447256"/>
    <lineage>
        <taxon>Bacteria</taxon>
        <taxon>Pseudomonadati</taxon>
        <taxon>Campylobacterota</taxon>
        <taxon>Epsilonproteobacteria</taxon>
        <taxon>Campylobacterales</taxon>
        <taxon>Arcobacteraceae</taxon>
        <taxon>Aliarcobacter</taxon>
    </lineage>
</organism>
<dbReference type="Pfam" id="PF01925">
    <property type="entry name" value="TauE"/>
    <property type="match status" value="1"/>
</dbReference>
<evidence type="ECO:0000313" key="9">
    <source>
        <dbReference type="EMBL" id="KLE01121.1"/>
    </source>
</evidence>
<evidence type="ECO:0000313" key="10">
    <source>
        <dbReference type="Proteomes" id="UP000035514"/>
    </source>
</evidence>
<feature type="transmembrane region" description="Helical" evidence="8">
    <location>
        <begin position="6"/>
        <end position="33"/>
    </location>
</feature>
<feature type="transmembrane region" description="Helical" evidence="8">
    <location>
        <begin position="100"/>
        <end position="115"/>
    </location>
</feature>
<dbReference type="PATRIC" id="fig|1447256.3.peg.826"/>
<sequence length="248" mass="27672">MDLNIDFLIIFSIILFFSSLVQGSIGFGFPLISTPLLAMITDMKTAILYVAIPTLLINLIAIFSEGNFLSAIKRFYPLAIFAMIGSAIGTQILIYSSSEIFKLLLAISIIFYLLIQKFKFEMVWVKNKPKTSLVIFGLSAGIIGGLTNVMALLLIIYSLESKHSRKEIIQSSNICFLFGKLIQIMLFAIHGSFTQELLTISFSSLILVVVAMVIGLKIKNKIPQENYNKVIKGFLFLMAIALIYQTIF</sequence>
<accession>A0A0G9K3X9</accession>
<reference evidence="9 10" key="1">
    <citation type="submission" date="2014-01" db="EMBL/GenBank/DDBJ databases">
        <title>Development of a Comparative Genomic Fingerprinting Assay for High Resolution Genotyping of Arcobacter butzleri.</title>
        <authorList>
            <person name="Webb A.L."/>
            <person name="Inglis G.D."/>
            <person name="Kruczkiewicz P."/>
            <person name="Selinger L.B."/>
            <person name="Taboada E.N."/>
        </authorList>
    </citation>
    <scope>NUCLEOTIDE SEQUENCE [LARGE SCALE GENOMIC DNA]</scope>
    <source>
        <strain evidence="9 10">L348</strain>
    </source>
</reference>
<proteinExistence type="inferred from homology"/>
<dbReference type="Proteomes" id="UP000035514">
    <property type="component" value="Unassembled WGS sequence"/>
</dbReference>
<dbReference type="GO" id="GO:0005886">
    <property type="term" value="C:plasma membrane"/>
    <property type="evidence" value="ECO:0007669"/>
    <property type="project" value="UniProtKB-SubCell"/>
</dbReference>
<keyword evidence="4 8" id="KW-1003">Cell membrane</keyword>
<dbReference type="InterPro" id="IPR002781">
    <property type="entry name" value="TM_pro_TauE-like"/>
</dbReference>
<dbReference type="PANTHER" id="PTHR30269">
    <property type="entry name" value="TRANSMEMBRANE PROTEIN YFCA"/>
    <property type="match status" value="1"/>
</dbReference>
<evidence type="ECO:0000256" key="8">
    <source>
        <dbReference type="RuleBase" id="RU363041"/>
    </source>
</evidence>
<dbReference type="RefSeq" id="WP_046996455.1">
    <property type="nucleotide sequence ID" value="NZ_JAIQ01000073.1"/>
</dbReference>
<keyword evidence="3" id="KW-0813">Transport</keyword>
<dbReference type="PANTHER" id="PTHR30269:SF32">
    <property type="entry name" value="MEMBRANE TRANSPORTER PROTEIN-RELATED"/>
    <property type="match status" value="1"/>
</dbReference>
<feature type="transmembrane region" description="Helical" evidence="8">
    <location>
        <begin position="171"/>
        <end position="191"/>
    </location>
</feature>
<dbReference type="EMBL" id="JAIQ01000073">
    <property type="protein sequence ID" value="KLE01121.1"/>
    <property type="molecule type" value="Genomic_DNA"/>
</dbReference>
<comment type="caution">
    <text evidence="9">The sequence shown here is derived from an EMBL/GenBank/DDBJ whole genome shotgun (WGS) entry which is preliminary data.</text>
</comment>
<feature type="transmembrane region" description="Helical" evidence="8">
    <location>
        <begin position="197"/>
        <end position="218"/>
    </location>
</feature>
<keyword evidence="6 8" id="KW-1133">Transmembrane helix</keyword>
<evidence type="ECO:0000256" key="1">
    <source>
        <dbReference type="ARBA" id="ARBA00004651"/>
    </source>
</evidence>
<name>A0A0G9K3X9_9BACT</name>
<keyword evidence="5 8" id="KW-0812">Transmembrane</keyword>
<feature type="transmembrane region" description="Helical" evidence="8">
    <location>
        <begin position="45"/>
        <end position="63"/>
    </location>
</feature>
<dbReference type="InterPro" id="IPR052017">
    <property type="entry name" value="TSUP"/>
</dbReference>
<evidence type="ECO:0000256" key="2">
    <source>
        <dbReference type="ARBA" id="ARBA00009142"/>
    </source>
</evidence>
<dbReference type="AlphaFoldDB" id="A0A0G9K3X9"/>
<evidence type="ECO:0000256" key="4">
    <source>
        <dbReference type="ARBA" id="ARBA00022475"/>
    </source>
</evidence>
<evidence type="ECO:0000256" key="3">
    <source>
        <dbReference type="ARBA" id="ARBA00022448"/>
    </source>
</evidence>
<evidence type="ECO:0000256" key="7">
    <source>
        <dbReference type="ARBA" id="ARBA00023136"/>
    </source>
</evidence>
<feature type="transmembrane region" description="Helical" evidence="8">
    <location>
        <begin position="230"/>
        <end position="247"/>
    </location>
</feature>
<evidence type="ECO:0000256" key="5">
    <source>
        <dbReference type="ARBA" id="ARBA00022692"/>
    </source>
</evidence>
<protein>
    <recommendedName>
        <fullName evidence="8">Probable membrane transporter protein</fullName>
    </recommendedName>
</protein>